<feature type="compositionally biased region" description="Low complexity" evidence="1">
    <location>
        <begin position="181"/>
        <end position="198"/>
    </location>
</feature>
<organism evidence="2 3">
    <name type="scientific">Puccinia triticina</name>
    <dbReference type="NCBI Taxonomy" id="208348"/>
    <lineage>
        <taxon>Eukaryota</taxon>
        <taxon>Fungi</taxon>
        <taxon>Dikarya</taxon>
        <taxon>Basidiomycota</taxon>
        <taxon>Pucciniomycotina</taxon>
        <taxon>Pucciniomycetes</taxon>
        <taxon>Pucciniales</taxon>
        <taxon>Pucciniaceae</taxon>
        <taxon>Puccinia</taxon>
    </lineage>
</organism>
<feature type="compositionally biased region" description="Pro residues" evidence="1">
    <location>
        <begin position="1"/>
        <end position="19"/>
    </location>
</feature>
<feature type="region of interest" description="Disordered" evidence="1">
    <location>
        <begin position="58"/>
        <end position="106"/>
    </location>
</feature>
<sequence>MHPPASPEYPAQAGPPAPSYPGEEERLSAAELDRSMELDGSSSTADSLALFRSYSMPIPLSAAGSDDEGPLDREAEEDGNEDDEDYDELLTTPTSQLQLHTPSRYASSYQSAGQRLLSCSLPPSLTRQKSSSEYHPLHELLQLTQPMREGVISRERLLPSSRVKQVGIGGRGRRGLSTQRAPGSPSSAGGVAGSPASADFPAWSPGSSCSPLLAAVALTSSLGCPANPALAPVNQQVANPTPLLRPRPIAAWQRPHA</sequence>
<dbReference type="RefSeq" id="XP_053026439.1">
    <property type="nucleotide sequence ID" value="XM_053162466.1"/>
</dbReference>
<feature type="compositionally biased region" description="Acidic residues" evidence="1">
    <location>
        <begin position="65"/>
        <end position="88"/>
    </location>
</feature>
<gene>
    <name evidence="2" type="ORF">PtA15_13A284</name>
</gene>
<proteinExistence type="predicted"/>
<dbReference type="Proteomes" id="UP001164743">
    <property type="component" value="Chromosome 13A"/>
</dbReference>
<feature type="compositionally biased region" description="Polar residues" evidence="1">
    <location>
        <begin position="91"/>
        <end position="106"/>
    </location>
</feature>
<feature type="region of interest" description="Disordered" evidence="1">
    <location>
        <begin position="238"/>
        <end position="257"/>
    </location>
</feature>
<reference evidence="2" key="1">
    <citation type="submission" date="2022-10" db="EMBL/GenBank/DDBJ databases">
        <title>Puccinia triticina Genome sequencing and assembly.</title>
        <authorList>
            <person name="Li C."/>
        </authorList>
    </citation>
    <scope>NUCLEOTIDE SEQUENCE</scope>
    <source>
        <strain evidence="2">Pt15</strain>
    </source>
</reference>
<dbReference type="EMBL" id="CP110433">
    <property type="protein sequence ID" value="WAQ90884.1"/>
    <property type="molecule type" value="Genomic_DNA"/>
</dbReference>
<accession>A0ABY7CZX9</accession>
<dbReference type="GeneID" id="77803361"/>
<feature type="region of interest" description="Disordered" evidence="1">
    <location>
        <begin position="1"/>
        <end position="44"/>
    </location>
</feature>
<evidence type="ECO:0000256" key="1">
    <source>
        <dbReference type="SAM" id="MobiDB-lite"/>
    </source>
</evidence>
<name>A0ABY7CZX9_9BASI</name>
<evidence type="ECO:0000313" key="3">
    <source>
        <dbReference type="Proteomes" id="UP001164743"/>
    </source>
</evidence>
<feature type="region of interest" description="Disordered" evidence="1">
    <location>
        <begin position="163"/>
        <end position="200"/>
    </location>
</feature>
<evidence type="ECO:0000313" key="2">
    <source>
        <dbReference type="EMBL" id="WAQ90884.1"/>
    </source>
</evidence>
<protein>
    <submittedName>
        <fullName evidence="2">Uncharacterized protein</fullName>
    </submittedName>
</protein>
<keyword evidence="3" id="KW-1185">Reference proteome</keyword>
<feature type="compositionally biased region" description="Basic and acidic residues" evidence="1">
    <location>
        <begin position="23"/>
        <end position="37"/>
    </location>
</feature>